<organism evidence="1">
    <name type="scientific">Firmicutes phage HS10</name>
    <dbReference type="NCBI Taxonomy" id="3056392"/>
    <lineage>
        <taxon>Viruses</taxon>
    </lineage>
</organism>
<proteinExistence type="predicted"/>
<sequence>MSIYDRYGKHLDQEEIDYQLNEFGEIEEGEGEIVCPYCGLIIEPDFETDQEDLYHEKRICPECEKTFRLDCSVNYSFYYKTWRKDEGDE</sequence>
<name>A0AA49X2G2_9VIRU</name>
<protein>
    <submittedName>
        <fullName evidence="1">Zinc-ribbon domain PROTEIN</fullName>
    </submittedName>
</protein>
<accession>A0AA49X2G2</accession>
<dbReference type="EMBL" id="OQ890317">
    <property type="protein sequence ID" value="WLJ25848.1"/>
    <property type="molecule type" value="Genomic_DNA"/>
</dbReference>
<evidence type="ECO:0000313" key="1">
    <source>
        <dbReference type="EMBL" id="WLJ25848.1"/>
    </source>
</evidence>
<reference evidence="1" key="1">
    <citation type="submission" date="2023-04" db="EMBL/GenBank/DDBJ databases">
        <title>The human skin virome in hidradenitis suppurativa patients.</title>
        <authorList>
            <person name="Jansen D."/>
        </authorList>
    </citation>
    <scope>NUCLEOTIDE SEQUENCE</scope>
    <source>
        <strain evidence="1">VC3_JansenPhageG</strain>
    </source>
</reference>